<dbReference type="AlphaFoldDB" id="A0AAD7EHS2"/>
<gene>
    <name evidence="2" type="ORF">DFH08DRAFT_817062</name>
</gene>
<protein>
    <submittedName>
        <fullName evidence="2">Uncharacterized protein</fullName>
    </submittedName>
</protein>
<feature type="region of interest" description="Disordered" evidence="1">
    <location>
        <begin position="109"/>
        <end position="128"/>
    </location>
</feature>
<organism evidence="2 3">
    <name type="scientific">Mycena albidolilacea</name>
    <dbReference type="NCBI Taxonomy" id="1033008"/>
    <lineage>
        <taxon>Eukaryota</taxon>
        <taxon>Fungi</taxon>
        <taxon>Dikarya</taxon>
        <taxon>Basidiomycota</taxon>
        <taxon>Agaricomycotina</taxon>
        <taxon>Agaricomycetes</taxon>
        <taxon>Agaricomycetidae</taxon>
        <taxon>Agaricales</taxon>
        <taxon>Marasmiineae</taxon>
        <taxon>Mycenaceae</taxon>
        <taxon>Mycena</taxon>
    </lineage>
</organism>
<sequence length="215" mass="23991">MDEEKEYKTDLEQQGQVSRTVVREPREKSIAAQLWSELIFHWVGFHLAIHVVHGSVTKVRGDVIIPQSPHFFLNHHDDEQPRSDDAHTFHSLSLAAQFDLWADPASDSAAARHPTVPNSAASASNDPDSRIRELEAALAASQSEVADLCSASGPRIRRPRYTSKVTMGQLRTSLGLGKTAMTHVCWKLGWLVRKHADFSIQDSEFVNSEWVASDN</sequence>
<evidence type="ECO:0000313" key="3">
    <source>
        <dbReference type="Proteomes" id="UP001218218"/>
    </source>
</evidence>
<evidence type="ECO:0000256" key="1">
    <source>
        <dbReference type="SAM" id="MobiDB-lite"/>
    </source>
</evidence>
<proteinExistence type="predicted"/>
<dbReference type="EMBL" id="JARIHO010000044">
    <property type="protein sequence ID" value="KAJ7325383.1"/>
    <property type="molecule type" value="Genomic_DNA"/>
</dbReference>
<comment type="caution">
    <text evidence="2">The sequence shown here is derived from an EMBL/GenBank/DDBJ whole genome shotgun (WGS) entry which is preliminary data.</text>
</comment>
<feature type="compositionally biased region" description="Basic and acidic residues" evidence="1">
    <location>
        <begin position="1"/>
        <end position="11"/>
    </location>
</feature>
<reference evidence="2" key="1">
    <citation type="submission" date="2023-03" db="EMBL/GenBank/DDBJ databases">
        <title>Massive genome expansion in bonnet fungi (Mycena s.s.) driven by repeated elements and novel gene families across ecological guilds.</title>
        <authorList>
            <consortium name="Lawrence Berkeley National Laboratory"/>
            <person name="Harder C.B."/>
            <person name="Miyauchi S."/>
            <person name="Viragh M."/>
            <person name="Kuo A."/>
            <person name="Thoen E."/>
            <person name="Andreopoulos B."/>
            <person name="Lu D."/>
            <person name="Skrede I."/>
            <person name="Drula E."/>
            <person name="Henrissat B."/>
            <person name="Morin E."/>
            <person name="Kohler A."/>
            <person name="Barry K."/>
            <person name="LaButti K."/>
            <person name="Morin E."/>
            <person name="Salamov A."/>
            <person name="Lipzen A."/>
            <person name="Mereny Z."/>
            <person name="Hegedus B."/>
            <person name="Baldrian P."/>
            <person name="Stursova M."/>
            <person name="Weitz H."/>
            <person name="Taylor A."/>
            <person name="Grigoriev I.V."/>
            <person name="Nagy L.G."/>
            <person name="Martin F."/>
            <person name="Kauserud H."/>
        </authorList>
    </citation>
    <scope>NUCLEOTIDE SEQUENCE</scope>
    <source>
        <strain evidence="2">CBHHK002</strain>
    </source>
</reference>
<name>A0AAD7EHS2_9AGAR</name>
<feature type="region of interest" description="Disordered" evidence="1">
    <location>
        <begin position="1"/>
        <end position="20"/>
    </location>
</feature>
<accession>A0AAD7EHS2</accession>
<feature type="compositionally biased region" description="Low complexity" evidence="1">
    <location>
        <begin position="117"/>
        <end position="126"/>
    </location>
</feature>
<dbReference type="Proteomes" id="UP001218218">
    <property type="component" value="Unassembled WGS sequence"/>
</dbReference>
<evidence type="ECO:0000313" key="2">
    <source>
        <dbReference type="EMBL" id="KAJ7325383.1"/>
    </source>
</evidence>
<keyword evidence="3" id="KW-1185">Reference proteome</keyword>